<feature type="region of interest" description="Disordered" evidence="4">
    <location>
        <begin position="343"/>
        <end position="376"/>
    </location>
</feature>
<dbReference type="SMART" id="SM00408">
    <property type="entry name" value="IGc2"/>
    <property type="match status" value="4"/>
</dbReference>
<feature type="compositionally biased region" description="Polar residues" evidence="4">
    <location>
        <begin position="639"/>
        <end position="651"/>
    </location>
</feature>
<reference evidence="7" key="1">
    <citation type="submission" date="2013-02" db="EMBL/GenBank/DDBJ databases">
        <authorList>
            <person name="Hughes D."/>
        </authorList>
    </citation>
    <scope>NUCLEOTIDE SEQUENCE</scope>
    <source>
        <strain>Durham</strain>
        <strain evidence="7">NC isolate 2 -- Noor lab</strain>
    </source>
</reference>
<feature type="compositionally biased region" description="Basic and acidic residues" evidence="4">
    <location>
        <begin position="82"/>
        <end position="106"/>
    </location>
</feature>
<dbReference type="GO" id="GO:0007155">
    <property type="term" value="P:cell adhesion"/>
    <property type="evidence" value="ECO:0007669"/>
    <property type="project" value="UniProtKB-KW"/>
</dbReference>
<dbReference type="SMART" id="SM00409">
    <property type="entry name" value="IG"/>
    <property type="match status" value="3"/>
</dbReference>
<evidence type="ECO:0000313" key="7">
    <source>
        <dbReference type="Proteomes" id="UP000015102"/>
    </source>
</evidence>
<dbReference type="FunFam" id="2.60.40.10:FF:000557">
    <property type="entry name" value="Myosin binding protein Ha"/>
    <property type="match status" value="1"/>
</dbReference>
<organism evidence="6 7">
    <name type="scientific">Megaselia scalaris</name>
    <name type="common">Humpbacked fly</name>
    <name type="synonym">Phora scalaris</name>
    <dbReference type="NCBI Taxonomy" id="36166"/>
    <lineage>
        <taxon>Eukaryota</taxon>
        <taxon>Metazoa</taxon>
        <taxon>Ecdysozoa</taxon>
        <taxon>Arthropoda</taxon>
        <taxon>Hexapoda</taxon>
        <taxon>Insecta</taxon>
        <taxon>Pterygota</taxon>
        <taxon>Neoptera</taxon>
        <taxon>Endopterygota</taxon>
        <taxon>Diptera</taxon>
        <taxon>Brachycera</taxon>
        <taxon>Muscomorpha</taxon>
        <taxon>Platypezoidea</taxon>
        <taxon>Phoridae</taxon>
        <taxon>Megaseliini</taxon>
        <taxon>Megaselia</taxon>
    </lineage>
</organism>
<dbReference type="Pfam" id="PF07679">
    <property type="entry name" value="I-set"/>
    <property type="match status" value="4"/>
</dbReference>
<feature type="compositionally biased region" description="Basic and acidic residues" evidence="4">
    <location>
        <begin position="614"/>
        <end position="626"/>
    </location>
</feature>
<feature type="region of interest" description="Disordered" evidence="4">
    <location>
        <begin position="63"/>
        <end position="131"/>
    </location>
</feature>
<dbReference type="Gene3D" id="2.60.40.10">
    <property type="entry name" value="Immunoglobulins"/>
    <property type="match status" value="5"/>
</dbReference>
<dbReference type="InterPro" id="IPR007110">
    <property type="entry name" value="Ig-like_dom"/>
</dbReference>
<dbReference type="AlphaFoldDB" id="T1GCX8"/>
<dbReference type="STRING" id="36166.T1GCX8"/>
<evidence type="ECO:0000256" key="3">
    <source>
        <dbReference type="ARBA" id="ARBA00023179"/>
    </source>
</evidence>
<keyword evidence="2" id="KW-0130">Cell adhesion</keyword>
<dbReference type="InterPro" id="IPR003599">
    <property type="entry name" value="Ig_sub"/>
</dbReference>
<evidence type="ECO:0000256" key="4">
    <source>
        <dbReference type="SAM" id="MobiDB-lite"/>
    </source>
</evidence>
<evidence type="ECO:0000313" key="6">
    <source>
        <dbReference type="EnsemblMetazoa" id="MESCA001151-PA"/>
    </source>
</evidence>
<keyword evidence="7" id="KW-1185">Reference proteome</keyword>
<feature type="domain" description="Ig-like" evidence="5">
    <location>
        <begin position="486"/>
        <end position="575"/>
    </location>
</feature>
<evidence type="ECO:0000259" key="5">
    <source>
        <dbReference type="PROSITE" id="PS50835"/>
    </source>
</evidence>
<dbReference type="PANTHER" id="PTHR47633">
    <property type="entry name" value="IMMUNOGLOBULIN"/>
    <property type="match status" value="1"/>
</dbReference>
<dbReference type="OMA" id="KCKVAGQ"/>
<dbReference type="PANTHER" id="PTHR47633:SF4">
    <property type="entry name" value="MYOPALLADIN ISOFORM X1"/>
    <property type="match status" value="1"/>
</dbReference>
<proteinExistence type="predicted"/>
<dbReference type="EnsemblMetazoa" id="MESCA001151-RA">
    <property type="protein sequence ID" value="MESCA001151-PA"/>
    <property type="gene ID" value="MESCA001151"/>
</dbReference>
<dbReference type="Proteomes" id="UP000015102">
    <property type="component" value="Unassembled WGS sequence"/>
</dbReference>
<feature type="domain" description="Ig-like" evidence="5">
    <location>
        <begin position="384"/>
        <end position="475"/>
    </location>
</feature>
<feature type="compositionally biased region" description="Basic and acidic residues" evidence="4">
    <location>
        <begin position="343"/>
        <end position="364"/>
    </location>
</feature>
<dbReference type="SUPFAM" id="SSF48726">
    <property type="entry name" value="Immunoglobulin"/>
    <property type="match status" value="5"/>
</dbReference>
<dbReference type="InterPro" id="IPR013783">
    <property type="entry name" value="Ig-like_fold"/>
</dbReference>
<accession>T1GCX8</accession>
<keyword evidence="1" id="KW-0787">Thick filament</keyword>
<evidence type="ECO:0000256" key="1">
    <source>
        <dbReference type="ARBA" id="ARBA00022433"/>
    </source>
</evidence>
<name>T1GCX8_MEGSC</name>
<dbReference type="InterPro" id="IPR013098">
    <property type="entry name" value="Ig_I-set"/>
</dbReference>
<feature type="domain" description="Ig-like" evidence="5">
    <location>
        <begin position="231"/>
        <end position="320"/>
    </location>
</feature>
<feature type="domain" description="Ig-like" evidence="5">
    <location>
        <begin position="124"/>
        <end position="219"/>
    </location>
</feature>
<feature type="compositionally biased region" description="Low complexity" evidence="4">
    <location>
        <begin position="65"/>
        <end position="74"/>
    </location>
</feature>
<dbReference type="InterPro" id="IPR036179">
    <property type="entry name" value="Ig-like_dom_sf"/>
</dbReference>
<dbReference type="InterPro" id="IPR003598">
    <property type="entry name" value="Ig_sub2"/>
</dbReference>
<reference evidence="6" key="2">
    <citation type="submission" date="2015-06" db="UniProtKB">
        <authorList>
            <consortium name="EnsemblMetazoa"/>
        </authorList>
    </citation>
    <scope>IDENTIFICATION</scope>
</reference>
<dbReference type="GO" id="GO:0032982">
    <property type="term" value="C:myosin filament"/>
    <property type="evidence" value="ECO:0007669"/>
    <property type="project" value="UniProtKB-KW"/>
</dbReference>
<evidence type="ECO:0000256" key="2">
    <source>
        <dbReference type="ARBA" id="ARBA00022889"/>
    </source>
</evidence>
<feature type="region of interest" description="Disordered" evidence="4">
    <location>
        <begin position="577"/>
        <end position="651"/>
    </location>
</feature>
<dbReference type="HOGENOM" id="CLU_421092_0_0_1"/>
<dbReference type="PROSITE" id="PS50835">
    <property type="entry name" value="IG_LIKE"/>
    <property type="match status" value="4"/>
</dbReference>
<sequence length="651" mass="72131">MVKRRQPVVLDDRVQQVEHLDGLCELIITKPVPQTDNGVYTCVAKNKLGQHKIVHTLSVEEALPSSRRSSLTLSMLGEDGEPIEKGGKGGKKDQKGKPPKPKKDSPEPEGDSGGGGYERRSRVPDVAPKNNLYFTSQTSNRYVSVGAKVKLTAIVDGKDPTMKWQKNDANVTYGPKIRNQNRDNLAVLEFLSVTEDDAGVYTLIARNDWVEIKSSCTLSVYQPKVNTDVEPVFTRSLKDAYHLNTNELILTSQIRGQPTPSVTWFKDAVEIQNDDKYQVIDHADGTCELIVDKPEKKDSGKYLIKAENRAGKAEIRHTVLFEGAGLHIKKTSMVSSMLIKKKEEEAAGTQPKEEDKQKGKKDGGETSDYSDSETASVRAKRREKKIGIYFKAKLTDRVVAEGSKVKLTCCVEGSDPAVRWYHNDQPVVFSPTAKINFSAGLCTLELLNVTTAQSGTYKCHAKDNNGETSSTCKVTVYAATDADVPPTFTRTIKDTYQSKMNELVLDVNVRGLPTPSITWVKDGVTVESSEKYQQIYHEDGTCNLIVVDPTKQDSGKYVCQAENRAGKVEVAHTVQFEPLPRPGSPSRGSPLREEGKPPTGEETEEQKAERKRKKQEEEEYAGRGREVPPPPDLKKRVYITNSLNCKSGSQL</sequence>
<protein>
    <recommendedName>
        <fullName evidence="5">Ig-like domain-containing protein</fullName>
    </recommendedName>
</protein>
<keyword evidence="3" id="KW-0514">Muscle protein</keyword>
<dbReference type="FunFam" id="2.60.40.10:FF:000964">
    <property type="entry name" value="Stretchin-Mlck, isoform T"/>
    <property type="match status" value="2"/>
</dbReference>
<dbReference type="EMBL" id="CAQQ02393627">
    <property type="status" value="NOT_ANNOTATED_CDS"/>
    <property type="molecule type" value="Genomic_DNA"/>
</dbReference>